<evidence type="ECO:0000313" key="1">
    <source>
        <dbReference type="EMBL" id="OWR47946.1"/>
    </source>
</evidence>
<comment type="caution">
    <text evidence="1">The sequence shown here is derived from an EMBL/GenBank/DDBJ whole genome shotgun (WGS) entry which is preliminary data.</text>
</comment>
<gene>
    <name evidence="1" type="ORF">KGM_210866</name>
</gene>
<dbReference type="eggNOG" id="ENOG502T79X">
    <property type="taxonomic scope" value="Eukaryota"/>
</dbReference>
<protein>
    <submittedName>
        <fullName evidence="1">Uncharacterized protein</fullName>
    </submittedName>
</protein>
<organism evidence="1 2">
    <name type="scientific">Danaus plexippus plexippus</name>
    <dbReference type="NCBI Taxonomy" id="278856"/>
    <lineage>
        <taxon>Eukaryota</taxon>
        <taxon>Metazoa</taxon>
        <taxon>Ecdysozoa</taxon>
        <taxon>Arthropoda</taxon>
        <taxon>Hexapoda</taxon>
        <taxon>Insecta</taxon>
        <taxon>Pterygota</taxon>
        <taxon>Neoptera</taxon>
        <taxon>Endopterygota</taxon>
        <taxon>Lepidoptera</taxon>
        <taxon>Glossata</taxon>
        <taxon>Ditrysia</taxon>
        <taxon>Papilionoidea</taxon>
        <taxon>Nymphalidae</taxon>
        <taxon>Danainae</taxon>
        <taxon>Danaini</taxon>
        <taxon>Danaina</taxon>
        <taxon>Danaus</taxon>
        <taxon>Danaus</taxon>
    </lineage>
</organism>
<dbReference type="OrthoDB" id="7464225at2759"/>
<dbReference type="KEGG" id="dpl:KGM_210866"/>
<accession>A0A212F2J3</accession>
<dbReference type="Proteomes" id="UP000007151">
    <property type="component" value="Unassembled WGS sequence"/>
</dbReference>
<sequence length="254" mass="28644">MNYLMFPLLAAMVSARYQQELLRPFKTLPGNSLVNLGKIDISFYINPRHQDVPTKSEEFSHGPLLSTVEGPCPCSNFKMVKDTVKKPSDILGKILSGNDLFKYKEPMSSMFCCDSHENVREEIILEFGPKKTQTVENAHNSFPLLPFIFDSFQRPKLPLMSPKTSAVEILFYPKNSVVSNDFDNVFAQRNIKKLNPVKKDTIKIVGDKEIKNDIKSGQFIPPIPSSVKKDLTGQFSTIGIKEETTNPNNKSNNI</sequence>
<dbReference type="EMBL" id="AGBW02010735">
    <property type="protein sequence ID" value="OWR47946.1"/>
    <property type="molecule type" value="Genomic_DNA"/>
</dbReference>
<dbReference type="AlphaFoldDB" id="A0A212F2J3"/>
<name>A0A212F2J3_DANPL</name>
<reference evidence="1 2" key="1">
    <citation type="journal article" date="2011" name="Cell">
        <title>The monarch butterfly genome yields insights into long-distance migration.</title>
        <authorList>
            <person name="Zhan S."/>
            <person name="Merlin C."/>
            <person name="Boore J.L."/>
            <person name="Reppert S.M."/>
        </authorList>
    </citation>
    <scope>NUCLEOTIDE SEQUENCE [LARGE SCALE GENOMIC DNA]</scope>
    <source>
        <strain evidence="1">F-2</strain>
    </source>
</reference>
<evidence type="ECO:0000313" key="2">
    <source>
        <dbReference type="Proteomes" id="UP000007151"/>
    </source>
</evidence>
<keyword evidence="2" id="KW-1185">Reference proteome</keyword>
<proteinExistence type="predicted"/>